<dbReference type="PaxDb" id="4565-Traes_1DS_4CB519FCF.1"/>
<dbReference type="EnsemblPlants" id="TraesCS1D02G096500.1">
    <property type="protein sequence ID" value="TraesCS1D02G096500.1.cds1"/>
    <property type="gene ID" value="TraesCS1D02G096500"/>
</dbReference>
<dbReference type="Gramene" id="TraesROB_scaffold_056593_01G000200.1">
    <property type="protein sequence ID" value="TraesROB_scaffold_056593_01G000200.1"/>
    <property type="gene ID" value="TraesROB_scaffold_056593_01G000200"/>
</dbReference>
<organism evidence="2">
    <name type="scientific">Triticum aestivum</name>
    <name type="common">Wheat</name>
    <dbReference type="NCBI Taxonomy" id="4565"/>
    <lineage>
        <taxon>Eukaryota</taxon>
        <taxon>Viridiplantae</taxon>
        <taxon>Streptophyta</taxon>
        <taxon>Embryophyta</taxon>
        <taxon>Tracheophyta</taxon>
        <taxon>Spermatophyta</taxon>
        <taxon>Magnoliopsida</taxon>
        <taxon>Liliopsida</taxon>
        <taxon>Poales</taxon>
        <taxon>Poaceae</taxon>
        <taxon>BOP clade</taxon>
        <taxon>Pooideae</taxon>
        <taxon>Triticodae</taxon>
        <taxon>Triticeae</taxon>
        <taxon>Triticinae</taxon>
        <taxon>Triticum</taxon>
    </lineage>
</organism>
<dbReference type="GO" id="GO:0006260">
    <property type="term" value="P:DNA replication"/>
    <property type="evidence" value="ECO:0007669"/>
    <property type="project" value="InterPro"/>
</dbReference>
<name>A0A3B5ZQ41_WHEAT</name>
<dbReference type="Gramene" id="TraesWEE_scaffold_067549_01G000200.1">
    <property type="protein sequence ID" value="TraesWEE_scaffold_067549_01G000200.1"/>
    <property type="gene ID" value="TraesWEE_scaffold_067549_01G000200"/>
</dbReference>
<feature type="domain" description="Replication factor-A protein 1 N-terminal" evidence="1">
    <location>
        <begin position="9"/>
        <end position="74"/>
    </location>
</feature>
<accession>A0A3B5ZQ41</accession>
<dbReference type="SMR" id="A0A3B5ZQ41"/>
<evidence type="ECO:0000313" key="3">
    <source>
        <dbReference type="Proteomes" id="UP000019116"/>
    </source>
</evidence>
<protein>
    <recommendedName>
        <fullName evidence="1">Replication factor-A protein 1 N-terminal domain-containing protein</fullName>
    </recommendedName>
</protein>
<dbReference type="InterPro" id="IPR007199">
    <property type="entry name" value="Rep_factor-A_N"/>
</dbReference>
<dbReference type="AlphaFoldDB" id="A0A3B5ZQ41"/>
<proteinExistence type="predicted"/>
<keyword evidence="3" id="KW-1185">Reference proteome</keyword>
<dbReference type="GO" id="GO:0003677">
    <property type="term" value="F:DNA binding"/>
    <property type="evidence" value="ECO:0007669"/>
    <property type="project" value="InterPro"/>
</dbReference>
<evidence type="ECO:0000313" key="2">
    <source>
        <dbReference type="EnsemblPlants" id="TraesCS1D02G096500.1.cds1"/>
    </source>
</evidence>
<reference evidence="2" key="2">
    <citation type="submission" date="2018-10" db="UniProtKB">
        <authorList>
            <consortium name="EnsemblPlants"/>
        </authorList>
    </citation>
    <scope>IDENTIFICATION</scope>
</reference>
<evidence type="ECO:0000259" key="1">
    <source>
        <dbReference type="Pfam" id="PF04057"/>
    </source>
</evidence>
<dbReference type="OMA" id="DAMIATQ"/>
<dbReference type="OrthoDB" id="1751331at2759"/>
<dbReference type="Gramene" id="TraesCS1D02G096500.1">
    <property type="protein sequence ID" value="TraesCS1D02G096500.1.cds1"/>
    <property type="gene ID" value="TraesCS1D02G096500"/>
</dbReference>
<dbReference type="SUPFAM" id="SSF50249">
    <property type="entry name" value="Nucleic acid-binding proteins"/>
    <property type="match status" value="1"/>
</dbReference>
<dbReference type="Gene3D" id="2.40.50.140">
    <property type="entry name" value="Nucleic acid-binding proteins"/>
    <property type="match status" value="1"/>
</dbReference>
<reference evidence="2" key="1">
    <citation type="submission" date="2018-08" db="EMBL/GenBank/DDBJ databases">
        <authorList>
            <person name="Rossello M."/>
        </authorList>
    </citation>
    <scope>NUCLEOTIDE SEQUENCE [LARGE SCALE GENOMIC DNA]</scope>
    <source>
        <strain evidence="2">cv. Chinese Spring</strain>
    </source>
</reference>
<dbReference type="GO" id="GO:0005634">
    <property type="term" value="C:nucleus"/>
    <property type="evidence" value="ECO:0007669"/>
    <property type="project" value="InterPro"/>
</dbReference>
<dbReference type="Gramene" id="TraesCS1D03G0225300.1">
    <property type="protein sequence ID" value="TraesCS1D03G0225300.1.CDS1"/>
    <property type="gene ID" value="TraesCS1D03G0225300"/>
</dbReference>
<dbReference type="Proteomes" id="UP000019116">
    <property type="component" value="Chromosome 1D"/>
</dbReference>
<sequence>MSRFQRGLRPVLQVLGAPASAGPTDRYRFLLSDGVHSQEGILVPSLDSLVRTGRLCDGTVIRVLDYVCNSVCSRR</sequence>
<dbReference type="Gramene" id="TraesCLE_scaffold_069066_01G000200.1">
    <property type="protein sequence ID" value="TraesCLE_scaffold_069066_01G000200.1"/>
    <property type="gene ID" value="TraesCLE_scaffold_069066_01G000200"/>
</dbReference>
<dbReference type="STRING" id="4565.A0A3B5ZQ41"/>
<dbReference type="Gramene" id="TraesCAD_scaffold_072376_01G000200.1">
    <property type="protein sequence ID" value="TraesCAD_scaffold_072376_01G000200.1"/>
    <property type="gene ID" value="TraesCAD_scaffold_072376_01G000200"/>
</dbReference>
<dbReference type="Pfam" id="PF04057">
    <property type="entry name" value="Rep-A_N"/>
    <property type="match status" value="1"/>
</dbReference>
<dbReference type="InterPro" id="IPR012340">
    <property type="entry name" value="NA-bd_OB-fold"/>
</dbReference>